<evidence type="ECO:0000313" key="1">
    <source>
        <dbReference type="EMBL" id="CBY10547.1"/>
    </source>
</evidence>
<dbReference type="Proteomes" id="UP000001307">
    <property type="component" value="Unassembled WGS sequence"/>
</dbReference>
<dbReference type="EMBL" id="FN653059">
    <property type="protein sequence ID" value="CBY10547.1"/>
    <property type="molecule type" value="Genomic_DNA"/>
</dbReference>
<sequence>MKVTSVALAIAAMGSVNAGKKEFSDKKTPFQRRIEKSFGLFDEWAALQMAGHSKFSELHAELDNKSKFRHKLDMIRDKVVGYYRKTLAKKAEECETELENCEEYLSCSGFGDRLRDLTRSKPLVSESDYFLEFTKAHLKRSVRKSFSAKCGAESEKLNKFISKFNTVVEKARGWRAQCDRYANTDCPSHCELIERKKGVFCMPQGWTRPVKTD</sequence>
<keyword evidence="2" id="KW-1185">Reference proteome</keyword>
<dbReference type="InParanoid" id="E4XJA4"/>
<protein>
    <submittedName>
        <fullName evidence="1">Uncharacterized protein</fullName>
    </submittedName>
</protein>
<gene>
    <name evidence="1" type="ORF">GSOID_T00012694001</name>
</gene>
<name>E4XJA4_OIKDI</name>
<reference evidence="1" key="1">
    <citation type="journal article" date="2010" name="Science">
        <title>Plasticity of animal genome architecture unmasked by rapid evolution of a pelagic tunicate.</title>
        <authorList>
            <person name="Denoeud F."/>
            <person name="Henriet S."/>
            <person name="Mungpakdee S."/>
            <person name="Aury J.M."/>
            <person name="Da Silva C."/>
            <person name="Brinkmann H."/>
            <person name="Mikhaleva J."/>
            <person name="Olsen L.C."/>
            <person name="Jubin C."/>
            <person name="Canestro C."/>
            <person name="Bouquet J.M."/>
            <person name="Danks G."/>
            <person name="Poulain J."/>
            <person name="Campsteijn C."/>
            <person name="Adamski M."/>
            <person name="Cross I."/>
            <person name="Yadetie F."/>
            <person name="Muffato M."/>
            <person name="Louis A."/>
            <person name="Butcher S."/>
            <person name="Tsagkogeorga G."/>
            <person name="Konrad A."/>
            <person name="Singh S."/>
            <person name="Jensen M.F."/>
            <person name="Cong E.H."/>
            <person name="Eikeseth-Otteraa H."/>
            <person name="Noel B."/>
            <person name="Anthouard V."/>
            <person name="Porcel B.M."/>
            <person name="Kachouri-Lafond R."/>
            <person name="Nishino A."/>
            <person name="Ugolini M."/>
            <person name="Chourrout P."/>
            <person name="Nishida H."/>
            <person name="Aasland R."/>
            <person name="Huzurbazar S."/>
            <person name="Westhof E."/>
            <person name="Delsuc F."/>
            <person name="Lehrach H."/>
            <person name="Reinhardt R."/>
            <person name="Weissenbach J."/>
            <person name="Roy S.W."/>
            <person name="Artiguenave F."/>
            <person name="Postlethwait J.H."/>
            <person name="Manak J.R."/>
            <person name="Thompson E.M."/>
            <person name="Jaillon O."/>
            <person name="Du Pasquier L."/>
            <person name="Boudinot P."/>
            <person name="Liberles D.A."/>
            <person name="Volff J.N."/>
            <person name="Philippe H."/>
            <person name="Lenhard B."/>
            <person name="Roest Crollius H."/>
            <person name="Wincker P."/>
            <person name="Chourrout D."/>
        </authorList>
    </citation>
    <scope>NUCLEOTIDE SEQUENCE [LARGE SCALE GENOMIC DNA]</scope>
</reference>
<evidence type="ECO:0000313" key="2">
    <source>
        <dbReference type="Proteomes" id="UP000001307"/>
    </source>
</evidence>
<dbReference type="OrthoDB" id="10394650at2759"/>
<dbReference type="AlphaFoldDB" id="E4XJA4"/>
<organism evidence="1">
    <name type="scientific">Oikopleura dioica</name>
    <name type="common">Tunicate</name>
    <dbReference type="NCBI Taxonomy" id="34765"/>
    <lineage>
        <taxon>Eukaryota</taxon>
        <taxon>Metazoa</taxon>
        <taxon>Chordata</taxon>
        <taxon>Tunicata</taxon>
        <taxon>Appendicularia</taxon>
        <taxon>Copelata</taxon>
        <taxon>Oikopleuridae</taxon>
        <taxon>Oikopleura</taxon>
    </lineage>
</organism>
<accession>E4XJA4</accession>
<proteinExistence type="predicted"/>